<dbReference type="GO" id="GO:0035251">
    <property type="term" value="F:UDP-glucosyltransferase activity"/>
    <property type="evidence" value="ECO:0007669"/>
    <property type="project" value="InterPro"/>
</dbReference>
<sequence length="498" mass="55145">MGENNTTSENPNIPHIAVCPSAGMAHLLPYLRVSSMLASSNCRVTLMTIQPTLSTAESTQISSFLATHPHIHSLNAQLPTQRISSTTPNLNDASITSNPTASPDPFFVRYSAVSESSHVLADYLITLNPKPTAILCDIMFVKGFHQALSHLNIPIYVIPITSTRFFAFATYFSHLEKSISDVEGNELVIGSSMTPIAKSSIPPPFFNLNHIFTKLIVANSSWLHKCQGIVSYSFEYLENETLSSLRDDKSSLSYLPPIFTIGPLKQIFDHTKEKEIKGNGESEYPSYLGWLDEQESKSIVYVNFGSRTAMSKEQIRELGNGLVMSGVKFLWVVKTSVVDNQDKEDLKDVLGEDFLEKINEGKKGLILKQWVDQDCVLVHPAVGGFLTHCGWNSITEAAKCGVPLLGWPLHGDQRVNAEVVESSGLGVWVREWGWINERLVKKEEIGKMVKEVMMNEGLKESARRVGEEASKAWEGGIGSSSLMFSKLIQDMSSKMKNV</sequence>
<proteinExistence type="inferred from homology"/>
<reference evidence="7" key="1">
    <citation type="submission" date="2024-03" db="EMBL/GenBank/DDBJ databases">
        <title>WGS assembly of Saponaria officinalis var. Norfolk2.</title>
        <authorList>
            <person name="Jenkins J."/>
            <person name="Shu S."/>
            <person name="Grimwood J."/>
            <person name="Barry K."/>
            <person name="Goodstein D."/>
            <person name="Schmutz J."/>
            <person name="Leebens-Mack J."/>
            <person name="Osbourn A."/>
        </authorList>
    </citation>
    <scope>NUCLEOTIDE SEQUENCE [LARGE SCALE GENOMIC DNA]</scope>
    <source>
        <strain evidence="7">JIC</strain>
    </source>
</reference>
<organism evidence="7 8">
    <name type="scientific">Saponaria officinalis</name>
    <name type="common">Common soapwort</name>
    <name type="synonym">Lychnis saponaria</name>
    <dbReference type="NCBI Taxonomy" id="3572"/>
    <lineage>
        <taxon>Eukaryota</taxon>
        <taxon>Viridiplantae</taxon>
        <taxon>Streptophyta</taxon>
        <taxon>Embryophyta</taxon>
        <taxon>Tracheophyta</taxon>
        <taxon>Spermatophyta</taxon>
        <taxon>Magnoliopsida</taxon>
        <taxon>eudicotyledons</taxon>
        <taxon>Gunneridae</taxon>
        <taxon>Pentapetalae</taxon>
        <taxon>Caryophyllales</taxon>
        <taxon>Caryophyllaceae</taxon>
        <taxon>Caryophylleae</taxon>
        <taxon>Saponaria</taxon>
    </lineage>
</organism>
<comment type="catalytic activity">
    <reaction evidence="4">
        <text>a 3'-hydro-2'-hydroxy-beta-oxodihydrochalcone + UDP-alpha-D-glucose = a 3'-(beta-D-glucopyranosyl)-2'-hydroxy-beta-oxodihydrochalcone + UDP + H(+)</text>
        <dbReference type="Rhea" id="RHEA:51504"/>
        <dbReference type="ChEBI" id="CHEBI:15378"/>
        <dbReference type="ChEBI" id="CHEBI:58223"/>
        <dbReference type="ChEBI" id="CHEBI:58885"/>
        <dbReference type="ChEBI" id="CHEBI:142482"/>
        <dbReference type="ChEBI" id="CHEBI:142483"/>
        <dbReference type="EC" id="2.4.1.360"/>
    </reaction>
    <physiologicalReaction direction="left-to-right" evidence="4">
        <dbReference type="Rhea" id="RHEA:51505"/>
    </physiologicalReaction>
</comment>
<dbReference type="GO" id="GO:0016135">
    <property type="term" value="P:saponin biosynthetic process"/>
    <property type="evidence" value="ECO:0007669"/>
    <property type="project" value="UniProtKB-ARBA"/>
</dbReference>
<comment type="caution">
    <text evidence="7">The sequence shown here is derived from an EMBL/GenBank/DDBJ whole genome shotgun (WGS) entry which is preliminary data.</text>
</comment>
<evidence type="ECO:0000256" key="3">
    <source>
        <dbReference type="ARBA" id="ARBA00022679"/>
    </source>
</evidence>
<evidence type="ECO:0000256" key="1">
    <source>
        <dbReference type="ARBA" id="ARBA00009995"/>
    </source>
</evidence>
<keyword evidence="8" id="KW-1185">Reference proteome</keyword>
<keyword evidence="3 5" id="KW-0808">Transferase</keyword>
<dbReference type="EC" id="2.4.1.-" evidence="6"/>
<evidence type="ECO:0000313" key="8">
    <source>
        <dbReference type="Proteomes" id="UP001443914"/>
    </source>
</evidence>
<dbReference type="FunFam" id="3.40.50.2000:FF:000060">
    <property type="entry name" value="Glycosyltransferase"/>
    <property type="match status" value="1"/>
</dbReference>
<dbReference type="AlphaFoldDB" id="A0AAW1M6N2"/>
<protein>
    <recommendedName>
        <fullName evidence="6">Glycosyltransferase</fullName>
        <ecNumber evidence="6">2.4.1.-</ecNumber>
    </recommendedName>
</protein>
<dbReference type="GO" id="GO:0120514">
    <property type="term" value="F:2-hydroxyflavanone C-glucosyltransferase activity"/>
    <property type="evidence" value="ECO:0007669"/>
    <property type="project" value="UniProtKB-EC"/>
</dbReference>
<dbReference type="SUPFAM" id="SSF53756">
    <property type="entry name" value="UDP-Glycosyltransferase/glycogen phosphorylase"/>
    <property type="match status" value="1"/>
</dbReference>
<evidence type="ECO:0000313" key="7">
    <source>
        <dbReference type="EMBL" id="KAK9741461.1"/>
    </source>
</evidence>
<dbReference type="InterPro" id="IPR050481">
    <property type="entry name" value="UDP-glycosyltransf_plant"/>
</dbReference>
<name>A0AAW1M6N2_SAPOF</name>
<dbReference type="InterPro" id="IPR002213">
    <property type="entry name" value="UDP_glucos_trans"/>
</dbReference>
<dbReference type="InterPro" id="IPR035595">
    <property type="entry name" value="UDP_glycos_trans_CS"/>
</dbReference>
<dbReference type="PANTHER" id="PTHR48048:SF76">
    <property type="entry name" value="UDP-GLYCOSYLTRANSFERASE 708D1-LIKE"/>
    <property type="match status" value="1"/>
</dbReference>
<evidence type="ECO:0000256" key="2">
    <source>
        <dbReference type="ARBA" id="ARBA00022676"/>
    </source>
</evidence>
<dbReference type="Pfam" id="PF00201">
    <property type="entry name" value="UDPGT"/>
    <property type="match status" value="1"/>
</dbReference>
<dbReference type="PROSITE" id="PS00375">
    <property type="entry name" value="UDPGT"/>
    <property type="match status" value="1"/>
</dbReference>
<dbReference type="GO" id="GO:0016104">
    <property type="term" value="P:triterpenoid biosynthetic process"/>
    <property type="evidence" value="ECO:0007669"/>
    <property type="project" value="UniProtKB-ARBA"/>
</dbReference>
<evidence type="ECO:0000256" key="6">
    <source>
        <dbReference type="RuleBase" id="RU362057"/>
    </source>
</evidence>
<gene>
    <name evidence="7" type="ORF">RND81_03G107800</name>
</gene>
<keyword evidence="2 5" id="KW-0328">Glycosyltransferase</keyword>
<dbReference type="CDD" id="cd03784">
    <property type="entry name" value="GT1_Gtf-like"/>
    <property type="match status" value="1"/>
</dbReference>
<evidence type="ECO:0000256" key="4">
    <source>
        <dbReference type="ARBA" id="ARBA00051296"/>
    </source>
</evidence>
<accession>A0AAW1M6N2</accession>
<dbReference type="Gene3D" id="3.40.50.2000">
    <property type="entry name" value="Glycogen Phosphorylase B"/>
    <property type="match status" value="2"/>
</dbReference>
<dbReference type="PANTHER" id="PTHR48048">
    <property type="entry name" value="GLYCOSYLTRANSFERASE"/>
    <property type="match status" value="1"/>
</dbReference>
<dbReference type="EMBL" id="JBDFQZ010000003">
    <property type="protein sequence ID" value="KAK9741461.1"/>
    <property type="molecule type" value="Genomic_DNA"/>
</dbReference>
<evidence type="ECO:0000256" key="5">
    <source>
        <dbReference type="RuleBase" id="RU003718"/>
    </source>
</evidence>
<dbReference type="Proteomes" id="UP001443914">
    <property type="component" value="Unassembled WGS sequence"/>
</dbReference>
<comment type="similarity">
    <text evidence="1 5">Belongs to the UDP-glycosyltransferase family.</text>
</comment>